<feature type="domain" description="Alpha-2-macroglobulin" evidence="4">
    <location>
        <begin position="1206"/>
        <end position="1297"/>
    </location>
</feature>
<dbReference type="EMBL" id="QOVK01000005">
    <property type="protein sequence ID" value="RXG22946.1"/>
    <property type="molecule type" value="Genomic_DNA"/>
</dbReference>
<evidence type="ECO:0000259" key="3">
    <source>
        <dbReference type="SMART" id="SM01359"/>
    </source>
</evidence>
<dbReference type="Proteomes" id="UP000289859">
    <property type="component" value="Unassembled WGS sequence"/>
</dbReference>
<dbReference type="Gene3D" id="1.50.10.20">
    <property type="match status" value="1"/>
</dbReference>
<dbReference type="InterPro" id="IPR001599">
    <property type="entry name" value="Macroglobln_a2"/>
</dbReference>
<dbReference type="Pfam" id="PF17972">
    <property type="entry name" value="bMG5"/>
    <property type="match status" value="1"/>
</dbReference>
<accession>A0A4Q0P9M1</accession>
<reference evidence="5 6" key="1">
    <citation type="submission" date="2018-07" db="EMBL/GenBank/DDBJ databases">
        <title>Leeuwenhoekiella genomics.</title>
        <authorList>
            <person name="Tahon G."/>
            <person name="Willems A."/>
        </authorList>
    </citation>
    <scope>NUCLEOTIDE SEQUENCE [LARGE SCALE GENOMIC DNA]</scope>
    <source>
        <strain evidence="5 6">LMG 29608</strain>
    </source>
</reference>
<evidence type="ECO:0000256" key="1">
    <source>
        <dbReference type="ARBA" id="ARBA00010556"/>
    </source>
</evidence>
<evidence type="ECO:0000313" key="5">
    <source>
        <dbReference type="EMBL" id="RXG22946.1"/>
    </source>
</evidence>
<dbReference type="InterPro" id="IPR041462">
    <property type="entry name" value="Bact_A2M_MG6"/>
</dbReference>
<protein>
    <recommendedName>
        <fullName evidence="7">Alpha-2-macroglobulin family protein</fullName>
    </recommendedName>
</protein>
<keyword evidence="6" id="KW-1185">Reference proteome</keyword>
<keyword evidence="2" id="KW-0732">Signal</keyword>
<dbReference type="GO" id="GO:0005615">
    <property type="term" value="C:extracellular space"/>
    <property type="evidence" value="ECO:0007669"/>
    <property type="project" value="InterPro"/>
</dbReference>
<feature type="domain" description="Alpha-2-macroglobulin bait region" evidence="3">
    <location>
        <begin position="1001"/>
        <end position="1143"/>
    </location>
</feature>
<dbReference type="InterPro" id="IPR041246">
    <property type="entry name" value="Bact_MG10"/>
</dbReference>
<dbReference type="Pfam" id="PF17962">
    <property type="entry name" value="bMG6"/>
    <property type="match status" value="1"/>
</dbReference>
<dbReference type="InterPro" id="IPR041203">
    <property type="entry name" value="Bact_A2M_MG5"/>
</dbReference>
<dbReference type="InterPro" id="IPR021868">
    <property type="entry name" value="Alpha_2_Macroglob_MG3"/>
</dbReference>
<dbReference type="Pfam" id="PF11974">
    <property type="entry name" value="bMG3"/>
    <property type="match status" value="1"/>
</dbReference>
<dbReference type="InterPro" id="IPR051802">
    <property type="entry name" value="YfhM-like"/>
</dbReference>
<dbReference type="SMART" id="SM01360">
    <property type="entry name" value="A2M"/>
    <property type="match status" value="1"/>
</dbReference>
<comment type="similarity">
    <text evidence="1">Belongs to the protease inhibitor I39 (alpha-2-macroglobulin) family. Bacterial alpha-2-macroglobulin subfamily.</text>
</comment>
<dbReference type="SUPFAM" id="SSF48239">
    <property type="entry name" value="Terpenoid cyclases/Protein prenyltransferases"/>
    <property type="match status" value="1"/>
</dbReference>
<dbReference type="InterPro" id="IPR008930">
    <property type="entry name" value="Terpenoid_cyclase/PrenylTrfase"/>
</dbReference>
<name>A0A4Q0P9M1_9FLAO</name>
<dbReference type="PANTHER" id="PTHR40094:SF1">
    <property type="entry name" value="UBIQUITIN DOMAIN-CONTAINING PROTEIN"/>
    <property type="match status" value="1"/>
</dbReference>
<proteinExistence type="inferred from homology"/>
<evidence type="ECO:0000256" key="2">
    <source>
        <dbReference type="ARBA" id="ARBA00022729"/>
    </source>
</evidence>
<dbReference type="SMART" id="SM01419">
    <property type="entry name" value="Thiol-ester_cl"/>
    <property type="match status" value="1"/>
</dbReference>
<dbReference type="InterPro" id="IPR002890">
    <property type="entry name" value="MG2"/>
</dbReference>
<dbReference type="RefSeq" id="WP_128765160.1">
    <property type="nucleotide sequence ID" value="NZ_JBHUOO010000003.1"/>
</dbReference>
<gene>
    <name evidence="5" type="ORF">DSM02_1664</name>
</gene>
<dbReference type="PANTHER" id="PTHR40094">
    <property type="entry name" value="ALPHA-2-MACROGLOBULIN HOMOLOG"/>
    <property type="match status" value="1"/>
</dbReference>
<dbReference type="GO" id="GO:0004866">
    <property type="term" value="F:endopeptidase inhibitor activity"/>
    <property type="evidence" value="ECO:0007669"/>
    <property type="project" value="InterPro"/>
</dbReference>
<evidence type="ECO:0000313" key="6">
    <source>
        <dbReference type="Proteomes" id="UP000289859"/>
    </source>
</evidence>
<comment type="caution">
    <text evidence="5">The sequence shown here is derived from an EMBL/GenBank/DDBJ whole genome shotgun (WGS) entry which is preliminary data.</text>
</comment>
<dbReference type="Gene3D" id="2.60.40.1930">
    <property type="match status" value="1"/>
</dbReference>
<dbReference type="InterPro" id="IPR011625">
    <property type="entry name" value="A2M_N_BRD"/>
</dbReference>
<dbReference type="Pfam" id="PF01835">
    <property type="entry name" value="MG2"/>
    <property type="match status" value="1"/>
</dbReference>
<dbReference type="Pfam" id="PF17973">
    <property type="entry name" value="bMG10"/>
    <property type="match status" value="1"/>
</dbReference>
<dbReference type="InterPro" id="IPR011626">
    <property type="entry name" value="Alpha-macroglobulin_TED"/>
</dbReference>
<evidence type="ECO:0000259" key="4">
    <source>
        <dbReference type="SMART" id="SM01360"/>
    </source>
</evidence>
<sequence>MRRFEVLLSLCFLLVIQSCNTRKHPDADNIFKFKEYISFNTFGNISITEPIRVELAQQTTQFELSQEIPSEYLIINPKTEGTLLIENGTTLTFRPEKNLRPDTEYSVTLKLSRFFEDVDPDYKNYTFVFKTITPNFKITLGNLQSYNKEWQYLTGSIETADWVPAQQVKQLVEAEQEGNKLHIDWPTEELKGTYFNFTIDSIHRKEENSQIRISWDGEPIASRTQGQSTLNIPGQSNFTVVDVVSALSPETAISINFSDPLEMSQNFDGLVQLDSLTGLRYEVQGNVLNVYPRQPLSGELDLTINKGIKNASGYSLRQTYTQSISFQQLKPQVRLISKGNILPASMKTPIYFEAVNLSAVDVRVIKVYQNNILQYLQSANLNSTDTYDLKRVGRRVAKKTIPLIKNSVGQSGLWKAYAVDLSELFKADPGALYRVEFSFDQNYSLYPCINENEETSLSKEEAYLEESYEEYYHTGTDSDQDQREERYWDNELYSWRNRVYNWEEEDNPCHPAYYNEDRFAQTNLIGSDLGLIVKKSENGTYDFVTTNLLNAKPEMGVDIKLYNYQQQLIKSIKTDLNGLASCKSSKNIAFAIAQQRNDFAYAKLDDGNALSLSNFDISGAKLQKGLKGFIYTERGVHRPGDTIHLSFVLNDLANPLPKEHPVKLEVTDARGKLVQRSLLSSTLTNQNVTGGSSNGFYYFPISTNTTDPTGNWNATITVGGVKFSKTLRVATVKPNRLKIKLDFNQDLLSATTPINGTAQATWLHGAPARNLKIDMTATLSSTTASFIDFKNYQFTDPVRRFNEVEIPILNQKTLDNSGLIKFSEKIDLSKKAPGMLKATFLTKVFEGGGDFSVDVFSKNLAPFTYFTGIKAPEAHEYDSYYTDEDVTFDLVSVNAEGKPSANRTLNVEIFKIEWRWWYSRGGDNLSRYENSSVYKPVQDFEVKTNNNGKAQATVNIPEKEGGRYLVRIIDKASGHATGLTTYFYRNWGNAPAGSSESAKMLIFKADKEHYKVGDEATITFPSEASGNALLSIENGTQVLSKQWVKTKAKETTVRIPITKEMAPNVYAHITLLQPHAQTLNDRPIRLYGVIPLLVEDPSTLLEPQLKMPEALKPEQDFTIKVSEASQKAMTYTVAVVDEGLLDLTRFNTPEIHKSFYVPQALGVKTFDIYDYVIGAYSGSVDNIYAIGGGDIAAGAKNRKADRFKPVVKFLGPFHLEAGKTATHKLHMPNYIGSVKTMIVAGNNETGAYGSVDQTTAVEKPLMVLASLPRKLAPQEKLTLPVTVFAMDKKVKQVSVRVKTSNSLKALNGSSKTINFNEPGEQIVNFEFAVTAAEVPQKFKITASGGGETASYSVEIDVENPNPISQKATYYTLEPNESLTIDYENFGISGSNSATLELSTLPQIDFTNRLQYLISYPYGCAEQTTSSGFPQLFLDSLFDLDNNQQKEAQENIKATIARLGMLQNPSGGISYWPGERDSDAWSTSYAGHFMLDAQKQGYTPPLTFLSNWLTYQKNAAKQWRNGATSYNSSLTQAYRLYTLALAGQPELAAMNRLRESGYLNNDSRWRLAAAYALAGKKQVATDLAAKANFNFDTDRELQYTYGSVLRNKAMVLETLVLLEDKRQQDLAKSIAKDLTASSWYSTQTTSYALLSLAKMLIANGGKAIAVTANTTSLKTEKGFIKMPLKVSENKNIIELKNMNDNTVYVSIIQQGKLPLGEELTEQNNLTLATEFLDGNNKKIAVDQLRQATTIKARITVTNPTSNAVENVALSQIFPSGWEIVNTSFTSLGGGASGKARYKDIRDDRVYFYFDLKPKTTRTFEVDLNASYLGTYYLPGTQVEAMYDHDYFARTKGKWIEVQQ</sequence>
<dbReference type="OrthoDB" id="9767116at2"/>
<evidence type="ECO:0008006" key="7">
    <source>
        <dbReference type="Google" id="ProtNLM"/>
    </source>
</evidence>
<dbReference type="CDD" id="cd02891">
    <property type="entry name" value="A2M_like"/>
    <property type="match status" value="1"/>
</dbReference>
<dbReference type="PROSITE" id="PS51257">
    <property type="entry name" value="PROKAR_LIPOPROTEIN"/>
    <property type="match status" value="1"/>
</dbReference>
<dbReference type="Pfam" id="PF00207">
    <property type="entry name" value="A2M"/>
    <property type="match status" value="1"/>
</dbReference>
<dbReference type="SMART" id="SM01359">
    <property type="entry name" value="A2M_N_2"/>
    <property type="match status" value="1"/>
</dbReference>
<dbReference type="Pfam" id="PF07678">
    <property type="entry name" value="TED_complement"/>
    <property type="match status" value="1"/>
</dbReference>
<dbReference type="Pfam" id="PF07703">
    <property type="entry name" value="A2M_BRD"/>
    <property type="match status" value="1"/>
</dbReference>
<organism evidence="5 6">
    <name type="scientific">Leeuwenhoekiella polynyae</name>
    <dbReference type="NCBI Taxonomy" id="1550906"/>
    <lineage>
        <taxon>Bacteria</taxon>
        <taxon>Pseudomonadati</taxon>
        <taxon>Bacteroidota</taxon>
        <taxon>Flavobacteriia</taxon>
        <taxon>Flavobacteriales</taxon>
        <taxon>Flavobacteriaceae</taxon>
        <taxon>Leeuwenhoekiella</taxon>
    </lineage>
</organism>
<dbReference type="InterPro" id="IPR047565">
    <property type="entry name" value="Alpha-macroglob_thiol-ester_cl"/>
</dbReference>